<reference evidence="2" key="1">
    <citation type="journal article" date="2019" name="Int. J. Syst. Evol. Microbiol.">
        <title>The Global Catalogue of Microorganisms (GCM) 10K type strain sequencing project: providing services to taxonomists for standard genome sequencing and annotation.</title>
        <authorList>
            <consortium name="The Broad Institute Genomics Platform"/>
            <consortium name="The Broad Institute Genome Sequencing Center for Infectious Disease"/>
            <person name="Wu L."/>
            <person name="Ma J."/>
        </authorList>
    </citation>
    <scope>NUCLEOTIDE SEQUENCE [LARGE SCALE GENOMIC DNA]</scope>
    <source>
        <strain evidence="2">JCM 18326</strain>
    </source>
</reference>
<comment type="caution">
    <text evidence="1">The sequence shown here is derived from an EMBL/GenBank/DDBJ whole genome shotgun (WGS) entry which is preliminary data.</text>
</comment>
<organism evidence="1 2">
    <name type="scientific">Algivirga pacifica</name>
    <dbReference type="NCBI Taxonomy" id="1162670"/>
    <lineage>
        <taxon>Bacteria</taxon>
        <taxon>Pseudomonadati</taxon>
        <taxon>Bacteroidota</taxon>
        <taxon>Cytophagia</taxon>
        <taxon>Cytophagales</taxon>
        <taxon>Flammeovirgaceae</taxon>
        <taxon>Algivirga</taxon>
    </lineage>
</organism>
<evidence type="ECO:0000313" key="2">
    <source>
        <dbReference type="Proteomes" id="UP001500298"/>
    </source>
</evidence>
<dbReference type="EMBL" id="BAABJX010000017">
    <property type="protein sequence ID" value="GAA4826405.1"/>
    <property type="molecule type" value="Genomic_DNA"/>
</dbReference>
<evidence type="ECO:0000313" key="1">
    <source>
        <dbReference type="EMBL" id="GAA4826405.1"/>
    </source>
</evidence>
<accession>A0ABP9D3K8</accession>
<proteinExistence type="predicted"/>
<dbReference type="Proteomes" id="UP001500298">
    <property type="component" value="Unassembled WGS sequence"/>
</dbReference>
<keyword evidence="2" id="KW-1185">Reference proteome</keyword>
<name>A0ABP9D3K8_9BACT</name>
<dbReference type="RefSeq" id="WP_345369522.1">
    <property type="nucleotide sequence ID" value="NZ_BAABJX010000017.1"/>
</dbReference>
<gene>
    <name evidence="1" type="ORF">GCM10023331_08770</name>
</gene>
<sequence length="171" mass="19874">MSWEKLKKLLKLPSAKENILLLDGPTNELNIKERFEQFKIAYEQEHTPLDTLDNSMLQLKPEDIEGNYALKGHNPGDKDKMYYGHLNLRYIGGKFKAKWDIAISGQGQLGEGFLYDDKLVLNFYYHEEDEEYAGMVIYQLTGPHSFKGFWIEEGIFSPGYEECELKNRVLV</sequence>
<protein>
    <submittedName>
        <fullName evidence="1">Uncharacterized protein</fullName>
    </submittedName>
</protein>